<dbReference type="Gene3D" id="2.160.20.80">
    <property type="entry name" value="E3 ubiquitin-protein ligase SopA"/>
    <property type="match status" value="1"/>
</dbReference>
<gene>
    <name evidence="1" type="ORF">M0D58_12135</name>
</gene>
<keyword evidence="2" id="KW-1185">Reference proteome</keyword>
<dbReference type="EMBL" id="CP096203">
    <property type="protein sequence ID" value="UPQ74796.1"/>
    <property type="molecule type" value="Genomic_DNA"/>
</dbReference>
<dbReference type="RefSeq" id="WP_248389574.1">
    <property type="nucleotide sequence ID" value="NZ_CP096203.1"/>
</dbReference>
<dbReference type="SUPFAM" id="SSF141571">
    <property type="entry name" value="Pentapeptide repeat-like"/>
    <property type="match status" value="1"/>
</dbReference>
<proteinExistence type="predicted"/>
<evidence type="ECO:0000313" key="2">
    <source>
        <dbReference type="Proteomes" id="UP000830552"/>
    </source>
</evidence>
<dbReference type="Pfam" id="PF00805">
    <property type="entry name" value="Pentapeptide"/>
    <property type="match status" value="1"/>
</dbReference>
<dbReference type="InterPro" id="IPR001646">
    <property type="entry name" value="5peptide_repeat"/>
</dbReference>
<evidence type="ECO:0000313" key="1">
    <source>
        <dbReference type="EMBL" id="UPQ74796.1"/>
    </source>
</evidence>
<dbReference type="Proteomes" id="UP000830552">
    <property type="component" value="Chromosome"/>
</dbReference>
<reference evidence="1" key="1">
    <citation type="submission" date="2022-04" db="EMBL/GenBank/DDBJ databases">
        <title>Evolutionary, genomic, and biogeographic characterization of Chryseobacterium nepalense represented by a plastic-degrading bacterium AC3.</title>
        <authorList>
            <person name="Yin Z."/>
            <person name="Liu X."/>
            <person name="Wang D."/>
            <person name="Xie Z."/>
        </authorList>
    </citation>
    <scope>NUCLEOTIDE SEQUENCE</scope>
    <source>
        <strain evidence="1">AC3</strain>
    </source>
</reference>
<organism evidence="1 2">
    <name type="scientific">Chryseobacterium nepalense</name>
    <dbReference type="NCBI Taxonomy" id="1854498"/>
    <lineage>
        <taxon>Bacteria</taxon>
        <taxon>Pseudomonadati</taxon>
        <taxon>Bacteroidota</taxon>
        <taxon>Flavobacteriia</taxon>
        <taxon>Flavobacteriales</taxon>
        <taxon>Weeksellaceae</taxon>
        <taxon>Chryseobacterium group</taxon>
        <taxon>Chryseobacterium</taxon>
    </lineage>
</organism>
<accession>A0ABY4K1W9</accession>
<sequence length="76" mass="8512">MIEVDFSDADLSLAIFNNCDLSGAVFDNTNLEKADFRTSVNYSIDPSQNKLKKARFSLSQVHGLLLQFNIEIDKNA</sequence>
<name>A0ABY4K1W9_9FLAO</name>
<protein>
    <submittedName>
        <fullName evidence="1">Pentapeptide repeat-containing protein</fullName>
    </submittedName>
</protein>